<evidence type="ECO:0000256" key="10">
    <source>
        <dbReference type="ARBA" id="ARBA00022967"/>
    </source>
</evidence>
<evidence type="ECO:0000256" key="15">
    <source>
        <dbReference type="ARBA" id="ARBA00023128"/>
    </source>
</evidence>
<evidence type="ECO:0000256" key="3">
    <source>
        <dbReference type="ARBA" id="ARBA00007012"/>
    </source>
</evidence>
<comment type="similarity">
    <text evidence="3 18">Belongs to the complex I subunit 2 family.</text>
</comment>
<dbReference type="PRINTS" id="PR01436">
    <property type="entry name" value="NADHDHGNASE2"/>
</dbReference>
<feature type="transmembrane region" description="Helical" evidence="18">
    <location>
        <begin position="235"/>
        <end position="256"/>
    </location>
</feature>
<feature type="transmembrane region" description="Helical" evidence="18">
    <location>
        <begin position="148"/>
        <end position="165"/>
    </location>
</feature>
<evidence type="ECO:0000256" key="12">
    <source>
        <dbReference type="ARBA" id="ARBA00022989"/>
    </source>
</evidence>
<evidence type="ECO:0000256" key="5">
    <source>
        <dbReference type="ARBA" id="ARBA00021008"/>
    </source>
</evidence>
<dbReference type="PANTHER" id="PTHR46552">
    <property type="entry name" value="NADH-UBIQUINONE OXIDOREDUCTASE CHAIN 2"/>
    <property type="match status" value="1"/>
</dbReference>
<evidence type="ECO:0000256" key="11">
    <source>
        <dbReference type="ARBA" id="ARBA00022982"/>
    </source>
</evidence>
<keyword evidence="15 18" id="KW-0496">Mitochondrion</keyword>
<keyword evidence="12 18" id="KW-1133">Transmembrane helix</keyword>
<keyword evidence="9 18" id="KW-0999">Mitochondrion inner membrane</keyword>
<gene>
    <name evidence="20" type="primary">ND2</name>
</gene>
<evidence type="ECO:0000256" key="7">
    <source>
        <dbReference type="ARBA" id="ARBA00022660"/>
    </source>
</evidence>
<evidence type="ECO:0000256" key="9">
    <source>
        <dbReference type="ARBA" id="ARBA00022792"/>
    </source>
</evidence>
<protein>
    <recommendedName>
        <fullName evidence="5 18">NADH-ubiquinone oxidoreductase chain 2</fullName>
        <ecNumber evidence="4 18">7.1.1.2</ecNumber>
    </recommendedName>
</protein>
<feature type="transmembrane region" description="Helical" evidence="18">
    <location>
        <begin position="5"/>
        <end position="23"/>
    </location>
</feature>
<dbReference type="GO" id="GO:0008137">
    <property type="term" value="F:NADH dehydrogenase (ubiquinone) activity"/>
    <property type="evidence" value="ECO:0007669"/>
    <property type="project" value="UniProtKB-EC"/>
</dbReference>
<keyword evidence="13 18" id="KW-0520">NAD</keyword>
<accession>A0A8A3YD08</accession>
<evidence type="ECO:0000256" key="4">
    <source>
        <dbReference type="ARBA" id="ARBA00012944"/>
    </source>
</evidence>
<dbReference type="InterPro" id="IPR001750">
    <property type="entry name" value="ND/Mrp_TM"/>
</dbReference>
<name>A0A8A3YD08_9HYME</name>
<keyword evidence="10 18" id="KW-1278">Translocase</keyword>
<evidence type="ECO:0000256" key="14">
    <source>
        <dbReference type="ARBA" id="ARBA00023075"/>
    </source>
</evidence>
<keyword evidence="8 18" id="KW-0812">Transmembrane</keyword>
<keyword evidence="14 18" id="KW-0830">Ubiquinone</keyword>
<dbReference type="GO" id="GO:0006120">
    <property type="term" value="P:mitochondrial electron transport, NADH to ubiquinone"/>
    <property type="evidence" value="ECO:0007669"/>
    <property type="project" value="InterPro"/>
</dbReference>
<evidence type="ECO:0000256" key="2">
    <source>
        <dbReference type="ARBA" id="ARBA00004448"/>
    </source>
</evidence>
<feature type="transmembrane region" description="Helical" evidence="18">
    <location>
        <begin position="268"/>
        <end position="288"/>
    </location>
</feature>
<dbReference type="InterPro" id="IPR050175">
    <property type="entry name" value="Complex_I_Subunit_2"/>
</dbReference>
<feature type="transmembrane region" description="Helical" evidence="18">
    <location>
        <begin position="320"/>
        <end position="338"/>
    </location>
</feature>
<feature type="transmembrane region" description="Helical" evidence="18">
    <location>
        <begin position="84"/>
        <end position="106"/>
    </location>
</feature>
<comment type="subcellular location">
    <subcellularLocation>
        <location evidence="2 18">Mitochondrion inner membrane</location>
        <topology evidence="2 18">Multi-pass membrane protein</topology>
    </subcellularLocation>
</comment>
<keyword evidence="6" id="KW-0813">Transport</keyword>
<feature type="domain" description="NADH:quinone oxidoreductase/Mrp antiporter transmembrane" evidence="19">
    <location>
        <begin position="27"/>
        <end position="283"/>
    </location>
</feature>
<geneLocation type="mitochondrion" evidence="20"/>
<comment type="function">
    <text evidence="18">Core subunit of the mitochondrial membrane respiratory chain NADH dehydrogenase (Complex I) which catalyzes electron transfer from NADH through the respiratory chain, using ubiquinone as an electron acceptor. Essential for the catalytic activity and assembly of complex I.</text>
</comment>
<evidence type="ECO:0000256" key="17">
    <source>
        <dbReference type="ARBA" id="ARBA00049551"/>
    </source>
</evidence>
<feature type="transmembrane region" description="Helical" evidence="18">
    <location>
        <begin position="172"/>
        <end position="190"/>
    </location>
</feature>
<feature type="transmembrane region" description="Helical" evidence="18">
    <location>
        <begin position="196"/>
        <end position="214"/>
    </location>
</feature>
<evidence type="ECO:0000256" key="18">
    <source>
        <dbReference type="RuleBase" id="RU003403"/>
    </source>
</evidence>
<keyword evidence="7 18" id="KW-0679">Respiratory chain</keyword>
<reference evidence="20" key="1">
    <citation type="journal article" name="Insects">
        <title>Tracking the Distribution and Burst of Nuclear Mitochondrial DNA Sequences (NUMTs) in Fig Wasp Genomes.</title>
        <authorList>
            <person name="Wang J.X."/>
            <person name="Liu J."/>
            <person name="Miao Y.H."/>
            <person name="Huang D.W."/>
            <person name="Xiao J.H."/>
        </authorList>
    </citation>
    <scope>NUCLEOTIDE SEQUENCE</scope>
</reference>
<dbReference type="EMBL" id="MT947597">
    <property type="protein sequence ID" value="QTA94007.1"/>
    <property type="molecule type" value="Genomic_DNA"/>
</dbReference>
<dbReference type="InterPro" id="IPR003917">
    <property type="entry name" value="NADH_UbQ_OxRdtase_chain2"/>
</dbReference>
<organism evidence="20">
    <name type="scientific">Eupristina koningsbergeri</name>
    <dbReference type="NCBI Taxonomy" id="318089"/>
    <lineage>
        <taxon>Eukaryota</taxon>
        <taxon>Metazoa</taxon>
        <taxon>Ecdysozoa</taxon>
        <taxon>Arthropoda</taxon>
        <taxon>Hexapoda</taxon>
        <taxon>Insecta</taxon>
        <taxon>Pterygota</taxon>
        <taxon>Neoptera</taxon>
        <taxon>Endopterygota</taxon>
        <taxon>Hymenoptera</taxon>
        <taxon>Apocrita</taxon>
        <taxon>Proctotrupomorpha</taxon>
        <taxon>Chalcidoidea</taxon>
        <taxon>Agaonidae</taxon>
        <taxon>Agaoninae</taxon>
        <taxon>Eupristina</taxon>
    </lineage>
</organism>
<feature type="transmembrane region" description="Helical" evidence="18">
    <location>
        <begin position="60"/>
        <end position="78"/>
    </location>
</feature>
<dbReference type="PANTHER" id="PTHR46552:SF1">
    <property type="entry name" value="NADH-UBIQUINONE OXIDOREDUCTASE CHAIN 2"/>
    <property type="match status" value="1"/>
</dbReference>
<evidence type="ECO:0000313" key="20">
    <source>
        <dbReference type="EMBL" id="QTA94007.1"/>
    </source>
</evidence>
<dbReference type="GO" id="GO:0005743">
    <property type="term" value="C:mitochondrial inner membrane"/>
    <property type="evidence" value="ECO:0007669"/>
    <property type="project" value="UniProtKB-SubCell"/>
</dbReference>
<evidence type="ECO:0000256" key="16">
    <source>
        <dbReference type="ARBA" id="ARBA00023136"/>
    </source>
</evidence>
<dbReference type="Pfam" id="PF00361">
    <property type="entry name" value="Proton_antipo_M"/>
    <property type="match status" value="1"/>
</dbReference>
<sequence length="339" mass="40387">MYLNYYIWVFFTPIMLISNFLALMMTSWFSLWVLMEINTLCFIFIMAIKAAKKYILIDYFLTQCLCSLIYLFSYFSFFSHLSEYMIIPMLLAVLTKLGIPPFHMWYSKMFYDLDWMSIYFLSVLQKIIPLIVMNMMINLMFYNLNHSLILHLVVSIIWCGMMGLVENRLKLINVYSSIINISWIILMMFISDLAALIYFILYSIVSFNLIYICNNYNLLNIQDFSIMKVKNIYSYYFILLVFFSLGGLPPFFGFMMKWVTFSELTNMVSFNCLVIYVFASLISLGFYIRNIYMILTLSSIKIKNFSWINLDKSKSFSNDYNLYLISMILFFSIFIYEIL</sequence>
<comment type="function">
    <text evidence="1">Core subunit of the mitochondrial membrane respiratory chain NADH dehydrogenase (Complex I) that is believed to belong to the minimal assembly required for catalysis. Complex I functions in the transfer of electrons from NADH to the respiratory chain. The immediate electron acceptor for the enzyme is believed to be ubiquinone.</text>
</comment>
<comment type="catalytic activity">
    <reaction evidence="17 18">
        <text>a ubiquinone + NADH + 5 H(+)(in) = a ubiquinol + NAD(+) + 4 H(+)(out)</text>
        <dbReference type="Rhea" id="RHEA:29091"/>
        <dbReference type="Rhea" id="RHEA-COMP:9565"/>
        <dbReference type="Rhea" id="RHEA-COMP:9566"/>
        <dbReference type="ChEBI" id="CHEBI:15378"/>
        <dbReference type="ChEBI" id="CHEBI:16389"/>
        <dbReference type="ChEBI" id="CHEBI:17976"/>
        <dbReference type="ChEBI" id="CHEBI:57540"/>
        <dbReference type="ChEBI" id="CHEBI:57945"/>
        <dbReference type="EC" id="7.1.1.2"/>
    </reaction>
</comment>
<dbReference type="EC" id="7.1.1.2" evidence="4 18"/>
<evidence type="ECO:0000259" key="19">
    <source>
        <dbReference type="Pfam" id="PF00361"/>
    </source>
</evidence>
<feature type="transmembrane region" description="Helical" evidence="18">
    <location>
        <begin position="29"/>
        <end position="48"/>
    </location>
</feature>
<evidence type="ECO:0000256" key="8">
    <source>
        <dbReference type="ARBA" id="ARBA00022692"/>
    </source>
</evidence>
<feature type="transmembrane region" description="Helical" evidence="18">
    <location>
        <begin position="118"/>
        <end position="142"/>
    </location>
</feature>
<evidence type="ECO:0000256" key="13">
    <source>
        <dbReference type="ARBA" id="ARBA00023027"/>
    </source>
</evidence>
<evidence type="ECO:0000256" key="1">
    <source>
        <dbReference type="ARBA" id="ARBA00003257"/>
    </source>
</evidence>
<evidence type="ECO:0000256" key="6">
    <source>
        <dbReference type="ARBA" id="ARBA00022448"/>
    </source>
</evidence>
<keyword evidence="11 18" id="KW-0249">Electron transport</keyword>
<keyword evidence="16 18" id="KW-0472">Membrane</keyword>
<dbReference type="AlphaFoldDB" id="A0A8A3YD08"/>
<proteinExistence type="inferred from homology"/>